<sequence>FLQQVDIEEKAEGKILEQLNNFKAEAINVKHIPHLSSIQFLIFGIQKVGIDTSIIINTSAYNDAN</sequence>
<keyword evidence="2" id="KW-1185">Reference proteome</keyword>
<accession>A0A9N9EDM2</accession>
<dbReference type="Proteomes" id="UP000789396">
    <property type="component" value="Unassembled WGS sequence"/>
</dbReference>
<evidence type="ECO:0000313" key="1">
    <source>
        <dbReference type="EMBL" id="CAG8670660.1"/>
    </source>
</evidence>
<organism evidence="1 2">
    <name type="scientific">Racocetra fulgida</name>
    <dbReference type="NCBI Taxonomy" id="60492"/>
    <lineage>
        <taxon>Eukaryota</taxon>
        <taxon>Fungi</taxon>
        <taxon>Fungi incertae sedis</taxon>
        <taxon>Mucoromycota</taxon>
        <taxon>Glomeromycotina</taxon>
        <taxon>Glomeromycetes</taxon>
        <taxon>Diversisporales</taxon>
        <taxon>Gigasporaceae</taxon>
        <taxon>Racocetra</taxon>
    </lineage>
</organism>
<name>A0A9N9EDM2_9GLOM</name>
<feature type="non-terminal residue" evidence="1">
    <location>
        <position position="65"/>
    </location>
</feature>
<gene>
    <name evidence="1" type="ORF">RFULGI_LOCUS9213</name>
</gene>
<dbReference type="AlphaFoldDB" id="A0A9N9EDM2"/>
<comment type="caution">
    <text evidence="1">The sequence shown here is derived from an EMBL/GenBank/DDBJ whole genome shotgun (WGS) entry which is preliminary data.</text>
</comment>
<feature type="non-terminal residue" evidence="1">
    <location>
        <position position="1"/>
    </location>
</feature>
<reference evidence="1" key="1">
    <citation type="submission" date="2021-06" db="EMBL/GenBank/DDBJ databases">
        <authorList>
            <person name="Kallberg Y."/>
            <person name="Tangrot J."/>
            <person name="Rosling A."/>
        </authorList>
    </citation>
    <scope>NUCLEOTIDE SEQUENCE</scope>
    <source>
        <strain evidence="1">IN212</strain>
    </source>
</reference>
<dbReference type="OrthoDB" id="10409031at2759"/>
<dbReference type="EMBL" id="CAJVPZ010016083">
    <property type="protein sequence ID" value="CAG8670660.1"/>
    <property type="molecule type" value="Genomic_DNA"/>
</dbReference>
<protein>
    <submittedName>
        <fullName evidence="1">7419_t:CDS:1</fullName>
    </submittedName>
</protein>
<evidence type="ECO:0000313" key="2">
    <source>
        <dbReference type="Proteomes" id="UP000789396"/>
    </source>
</evidence>
<proteinExistence type="predicted"/>